<sequence>MRTTCQEDKAPESVPEKRSNAESPDHAIFNASDSADLSSTEHITCTPAQAARGSRHPKGQGCDNGNFSDLVPPVAGDLFVNDNPDAIDLAKTDGSKEDGGDILDDEDILDDDWTNDRRSKRTQAIFGRESGEDTDNISKLNAMLTLDDDAVEDDAADEGDFPMAAHAKIQSKEKEARRAAWAGCRVVLFCSSRTAGFGPMLKG</sequence>
<reference evidence="2 3" key="1">
    <citation type="journal article" date="2018" name="Biotechnol. Biofuels">
        <title>Integrative visual omics of the white-rot fungus Polyporus brumalis exposes the biotechnological potential of its oxidative enzymes for delignifying raw plant biomass.</title>
        <authorList>
            <person name="Miyauchi S."/>
            <person name="Rancon A."/>
            <person name="Drula E."/>
            <person name="Hage H."/>
            <person name="Chaduli D."/>
            <person name="Favel A."/>
            <person name="Grisel S."/>
            <person name="Henrissat B."/>
            <person name="Herpoel-Gimbert I."/>
            <person name="Ruiz-Duenas F.J."/>
            <person name="Chevret D."/>
            <person name="Hainaut M."/>
            <person name="Lin J."/>
            <person name="Wang M."/>
            <person name="Pangilinan J."/>
            <person name="Lipzen A."/>
            <person name="Lesage-Meessen L."/>
            <person name="Navarro D."/>
            <person name="Riley R."/>
            <person name="Grigoriev I.V."/>
            <person name="Zhou S."/>
            <person name="Raouche S."/>
            <person name="Rosso M.N."/>
        </authorList>
    </citation>
    <scope>NUCLEOTIDE SEQUENCE [LARGE SCALE GENOMIC DNA]</scope>
    <source>
        <strain evidence="2 3">BRFM 1820</strain>
    </source>
</reference>
<proteinExistence type="predicted"/>
<dbReference type="Proteomes" id="UP000256964">
    <property type="component" value="Unassembled WGS sequence"/>
</dbReference>
<organism evidence="2 3">
    <name type="scientific">Lentinus brumalis</name>
    <dbReference type="NCBI Taxonomy" id="2498619"/>
    <lineage>
        <taxon>Eukaryota</taxon>
        <taxon>Fungi</taxon>
        <taxon>Dikarya</taxon>
        <taxon>Basidiomycota</taxon>
        <taxon>Agaricomycotina</taxon>
        <taxon>Agaricomycetes</taxon>
        <taxon>Polyporales</taxon>
        <taxon>Polyporaceae</taxon>
        <taxon>Lentinus</taxon>
    </lineage>
</organism>
<dbReference type="AlphaFoldDB" id="A0A371CSL6"/>
<feature type="compositionally biased region" description="Polar residues" evidence="1">
    <location>
        <begin position="31"/>
        <end position="47"/>
    </location>
</feature>
<evidence type="ECO:0000313" key="2">
    <source>
        <dbReference type="EMBL" id="RDX43285.1"/>
    </source>
</evidence>
<gene>
    <name evidence="2" type="ORF">OH76DRAFT_1487977</name>
</gene>
<feature type="compositionally biased region" description="Basic and acidic residues" evidence="1">
    <location>
        <begin position="1"/>
        <end position="25"/>
    </location>
</feature>
<dbReference type="EMBL" id="KZ857467">
    <property type="protein sequence ID" value="RDX43285.1"/>
    <property type="molecule type" value="Genomic_DNA"/>
</dbReference>
<protein>
    <submittedName>
        <fullName evidence="2">Uncharacterized protein</fullName>
    </submittedName>
</protein>
<accession>A0A371CSL6</accession>
<evidence type="ECO:0000313" key="3">
    <source>
        <dbReference type="Proteomes" id="UP000256964"/>
    </source>
</evidence>
<keyword evidence="3" id="KW-1185">Reference proteome</keyword>
<feature type="compositionally biased region" description="Basic and acidic residues" evidence="1">
    <location>
        <begin position="88"/>
        <end position="99"/>
    </location>
</feature>
<name>A0A371CSL6_9APHY</name>
<feature type="region of interest" description="Disordered" evidence="1">
    <location>
        <begin position="1"/>
        <end position="105"/>
    </location>
</feature>
<evidence type="ECO:0000256" key="1">
    <source>
        <dbReference type="SAM" id="MobiDB-lite"/>
    </source>
</evidence>